<evidence type="ECO:0000313" key="2">
    <source>
        <dbReference type="EMBL" id="CAB3801250.1"/>
    </source>
</evidence>
<dbReference type="AlphaFoldDB" id="A0A6S7BIF2"/>
<sequence length="70" mass="7662">MRGQLPSRSGHRDEREDAGKARAQACAFFVPGRAVDGPSEWTPAREFESPADPVLRAVNRLRPAPFTALS</sequence>
<protein>
    <submittedName>
        <fullName evidence="2">Uncharacterized protein</fullName>
    </submittedName>
</protein>
<feature type="region of interest" description="Disordered" evidence="1">
    <location>
        <begin position="1"/>
        <end position="21"/>
    </location>
</feature>
<reference evidence="2 3" key="1">
    <citation type="submission" date="2020-04" db="EMBL/GenBank/DDBJ databases">
        <authorList>
            <person name="De Canck E."/>
        </authorList>
    </citation>
    <scope>NUCLEOTIDE SEQUENCE [LARGE SCALE GENOMIC DNA]</scope>
    <source>
        <strain evidence="2 3">LMG 28614</strain>
    </source>
</reference>
<feature type="compositionally biased region" description="Basic and acidic residues" evidence="1">
    <location>
        <begin position="10"/>
        <end position="20"/>
    </location>
</feature>
<evidence type="ECO:0000256" key="1">
    <source>
        <dbReference type="SAM" id="MobiDB-lite"/>
    </source>
</evidence>
<dbReference type="Proteomes" id="UP000494365">
    <property type="component" value="Unassembled WGS sequence"/>
</dbReference>
<proteinExistence type="predicted"/>
<evidence type="ECO:0000313" key="3">
    <source>
        <dbReference type="Proteomes" id="UP000494365"/>
    </source>
</evidence>
<organism evidence="2 3">
    <name type="scientific">Paraburkholderia ultramafica</name>
    <dbReference type="NCBI Taxonomy" id="1544867"/>
    <lineage>
        <taxon>Bacteria</taxon>
        <taxon>Pseudomonadati</taxon>
        <taxon>Pseudomonadota</taxon>
        <taxon>Betaproteobacteria</taxon>
        <taxon>Burkholderiales</taxon>
        <taxon>Burkholderiaceae</taxon>
        <taxon>Paraburkholderia</taxon>
    </lineage>
</organism>
<keyword evidence="3" id="KW-1185">Reference proteome</keyword>
<accession>A0A6S7BIF2</accession>
<dbReference type="EMBL" id="CADIKK010000030">
    <property type="protein sequence ID" value="CAB3801250.1"/>
    <property type="molecule type" value="Genomic_DNA"/>
</dbReference>
<name>A0A6S7BIF2_9BURK</name>
<gene>
    <name evidence="2" type="ORF">LMG28614_05345</name>
</gene>